<dbReference type="InterPro" id="IPR024052">
    <property type="entry name" value="Phosphopentomutase_DeoB_cap_sf"/>
</dbReference>
<comment type="similarity">
    <text evidence="1">Belongs to the phosphopentomutase family.</text>
</comment>
<keyword evidence="2" id="KW-0479">Metal-binding</keyword>
<dbReference type="InterPro" id="IPR006124">
    <property type="entry name" value="Metalloenzyme"/>
</dbReference>
<dbReference type="PATRIC" id="fig|1097667.3.peg.1427"/>
<dbReference type="GO" id="GO:0008973">
    <property type="term" value="F:phosphopentomutase activity"/>
    <property type="evidence" value="ECO:0007669"/>
    <property type="project" value="UniProtKB-EC"/>
</dbReference>
<protein>
    <submittedName>
        <fullName evidence="5">Phosphopentomutase</fullName>
        <ecNumber evidence="5">5.4.2.7</ecNumber>
    </submittedName>
</protein>
<evidence type="ECO:0000313" key="6">
    <source>
        <dbReference type="Proteomes" id="UP000005143"/>
    </source>
</evidence>
<evidence type="ECO:0000256" key="2">
    <source>
        <dbReference type="ARBA" id="ARBA00022723"/>
    </source>
</evidence>
<dbReference type="InterPro" id="IPR010045">
    <property type="entry name" value="DeoB"/>
</dbReference>
<dbReference type="InterPro" id="IPR017850">
    <property type="entry name" value="Alkaline_phosphatase_core_sf"/>
</dbReference>
<dbReference type="PANTHER" id="PTHR21110">
    <property type="entry name" value="PHOSPHOPENTOMUTASE"/>
    <property type="match status" value="1"/>
</dbReference>
<keyword evidence="5" id="KW-0413">Isomerase</keyword>
<keyword evidence="3" id="KW-0464">Manganese</keyword>
<dbReference type="EC" id="5.4.2.7" evidence="5"/>
<dbReference type="GO" id="GO:0009117">
    <property type="term" value="P:nucleotide metabolic process"/>
    <property type="evidence" value="ECO:0007669"/>
    <property type="project" value="InterPro"/>
</dbReference>
<organism evidence="5 6">
    <name type="scientific">Patulibacter medicamentivorans</name>
    <dbReference type="NCBI Taxonomy" id="1097667"/>
    <lineage>
        <taxon>Bacteria</taxon>
        <taxon>Bacillati</taxon>
        <taxon>Actinomycetota</taxon>
        <taxon>Thermoleophilia</taxon>
        <taxon>Solirubrobacterales</taxon>
        <taxon>Patulibacteraceae</taxon>
        <taxon>Patulibacter</taxon>
    </lineage>
</organism>
<reference evidence="5 6" key="1">
    <citation type="journal article" date="2013" name="Biodegradation">
        <title>Quantitative proteomic analysis of ibuprofen-degrading Patulibacter sp. strain I11.</title>
        <authorList>
            <person name="Almeida B."/>
            <person name="Kjeldal H."/>
            <person name="Lolas I."/>
            <person name="Knudsen A.D."/>
            <person name="Carvalho G."/>
            <person name="Nielsen K.L."/>
            <person name="Barreto Crespo M.T."/>
            <person name="Stensballe A."/>
            <person name="Nielsen J.L."/>
        </authorList>
    </citation>
    <scope>NUCLEOTIDE SEQUENCE [LARGE SCALE GENOMIC DNA]</scope>
    <source>
        <strain evidence="5 6">I11</strain>
    </source>
</reference>
<name>H0E3R3_9ACTN</name>
<dbReference type="CDD" id="cd16009">
    <property type="entry name" value="PPM"/>
    <property type="match status" value="1"/>
</dbReference>
<evidence type="ECO:0000256" key="1">
    <source>
        <dbReference type="ARBA" id="ARBA00010373"/>
    </source>
</evidence>
<dbReference type="GO" id="GO:0005829">
    <property type="term" value="C:cytosol"/>
    <property type="evidence" value="ECO:0007669"/>
    <property type="project" value="TreeGrafter"/>
</dbReference>
<dbReference type="NCBIfam" id="NF003766">
    <property type="entry name" value="PRK05362.1"/>
    <property type="match status" value="1"/>
</dbReference>
<evidence type="ECO:0000313" key="5">
    <source>
        <dbReference type="EMBL" id="EHN11683.1"/>
    </source>
</evidence>
<dbReference type="SUPFAM" id="SSF143856">
    <property type="entry name" value="DeoB insert domain-like"/>
    <property type="match status" value="1"/>
</dbReference>
<sequence length="379" mass="40237">MVVLDACGVGAADDAAEYGDEGTDTLGHLAAIEGGLRLPTLQALGLGDVAPIDGVPPAATPVVHGRLAPIGPGKDSIVGHWGLMGVAAPGPLPAWPAGVAADERQQWERALGVRFLAGERTDGITAIERWGAVHLERGDPILYTSLDSVLQIAAHVDRWPEAALHDLCRRLHRALPAERRPARVIARPFAGPPGRFERTSGRRDVALPPPGRSYLDALAEHGQAIHGVGKVVDVFAGRGFSATHPGGSNQQALAATARLLDELDGGLVFVNLVETDERYGHRKDTAGFHRALRAIDAELARWLPRLGPDDLLILTADHGVDPAADHRDHTRELVPLLATSGERAPGRRHDGTLADVGATVLRWLTGRDDRDLPGRSFAG</sequence>
<feature type="domain" description="Metalloenzyme" evidence="4">
    <location>
        <begin position="1"/>
        <end position="362"/>
    </location>
</feature>
<keyword evidence="6" id="KW-1185">Reference proteome</keyword>
<dbReference type="SUPFAM" id="SSF53649">
    <property type="entry name" value="Alkaline phosphatase-like"/>
    <property type="match status" value="1"/>
</dbReference>
<evidence type="ECO:0000259" key="4">
    <source>
        <dbReference type="Pfam" id="PF01676"/>
    </source>
</evidence>
<dbReference type="EMBL" id="AGUD01000079">
    <property type="protein sequence ID" value="EHN11683.1"/>
    <property type="molecule type" value="Genomic_DNA"/>
</dbReference>
<proteinExistence type="inferred from homology"/>
<dbReference type="Proteomes" id="UP000005143">
    <property type="component" value="Unassembled WGS sequence"/>
</dbReference>
<dbReference type="GO" id="GO:0000287">
    <property type="term" value="F:magnesium ion binding"/>
    <property type="evidence" value="ECO:0007669"/>
    <property type="project" value="InterPro"/>
</dbReference>
<dbReference type="AlphaFoldDB" id="H0E3R3"/>
<gene>
    <name evidence="5" type="ORF">PAI11_14370</name>
</gene>
<evidence type="ECO:0000256" key="3">
    <source>
        <dbReference type="ARBA" id="ARBA00023211"/>
    </source>
</evidence>
<dbReference type="PANTHER" id="PTHR21110:SF0">
    <property type="entry name" value="PHOSPHOPENTOMUTASE"/>
    <property type="match status" value="1"/>
</dbReference>
<dbReference type="GO" id="GO:0043094">
    <property type="term" value="P:metabolic compound salvage"/>
    <property type="evidence" value="ECO:0007669"/>
    <property type="project" value="InterPro"/>
</dbReference>
<dbReference type="Gene3D" id="3.30.70.1250">
    <property type="entry name" value="Phosphopentomutase"/>
    <property type="match status" value="1"/>
</dbReference>
<comment type="caution">
    <text evidence="5">The sequence shown here is derived from an EMBL/GenBank/DDBJ whole genome shotgun (WGS) entry which is preliminary data.</text>
</comment>
<accession>H0E3R3</accession>
<dbReference type="Pfam" id="PF01676">
    <property type="entry name" value="Metalloenzyme"/>
    <property type="match status" value="1"/>
</dbReference>
<dbReference type="Gene3D" id="3.40.720.10">
    <property type="entry name" value="Alkaline Phosphatase, subunit A"/>
    <property type="match status" value="1"/>
</dbReference>
<dbReference type="PIRSF" id="PIRSF001491">
    <property type="entry name" value="Ppentomutase"/>
    <property type="match status" value="1"/>
</dbReference>